<dbReference type="RefSeq" id="WP_264822301.1">
    <property type="nucleotide sequence ID" value="NZ_CP110249.1"/>
</dbReference>
<reference evidence="1" key="1">
    <citation type="journal article" date="2014" name="Int. J. Syst. Evol. Microbiol.">
        <title>Complete genome sequence of Corynebacterium casei LMG S-19264T (=DSM 44701T), isolated from a smear-ripened cheese.</title>
        <authorList>
            <consortium name="US DOE Joint Genome Institute (JGI-PGF)"/>
            <person name="Walter F."/>
            <person name="Albersmeier A."/>
            <person name="Kalinowski J."/>
            <person name="Ruckert C."/>
        </authorList>
    </citation>
    <scope>NUCLEOTIDE SEQUENCE [LARGE SCALE GENOMIC DNA]</scope>
    <source>
        <strain evidence="1">NBRC 107106</strain>
    </source>
</reference>
<comment type="caution">
    <text evidence="1">The sequence shown here is derived from an EMBL/GenBank/DDBJ whole genome shotgun (WGS) entry which is preliminary data.</text>
</comment>
<keyword evidence="3" id="KW-1185">Reference proteome</keyword>
<sequence>MTSYSTNLKSWGDAGSEYPNGYSYLEGEQPVDAWDNFFNANVINDLNHLINLTNSRLDSGTGASRPSSPTNGEEFYDTDTGVLEYYDNVGASWRTLATRDWVLNSSGINDADFLDGFDSSEFAILAQNETVTGSYTFDQPTTFNSSIDIYAAQGHIDYFESDNTDKNWRTEVQNGTFRVYEMGVDEQLAIDPGGLVRHPNGASFGADVNMNGNQFSDVHSVQSGDTLARLNLNAGAADIALQTGGQGGGAASIYDNYNSQDIAQFSEGGNVYIPNGNLETQNGWVTTSGSSRRIHVSDTDPGGSNDDIWLKPN</sequence>
<reference evidence="3" key="2">
    <citation type="journal article" date="2019" name="Int. J. Syst. Evol. Microbiol.">
        <title>The Global Catalogue of Microorganisms (GCM) 10K type strain sequencing project: providing services to taxonomists for standard genome sequencing and annotation.</title>
        <authorList>
            <consortium name="The Broad Institute Genomics Platform"/>
            <consortium name="The Broad Institute Genome Sequencing Center for Infectious Disease"/>
            <person name="Wu L."/>
            <person name="Ma J."/>
        </authorList>
    </citation>
    <scope>NUCLEOTIDE SEQUENCE [LARGE SCALE GENOMIC DNA]</scope>
    <source>
        <strain evidence="3">RDMS1</strain>
    </source>
</reference>
<evidence type="ECO:0000313" key="2">
    <source>
        <dbReference type="EMBL" id="MFC7191994.1"/>
    </source>
</evidence>
<dbReference type="Proteomes" id="UP001596417">
    <property type="component" value="Unassembled WGS sequence"/>
</dbReference>
<dbReference type="EMBL" id="JBHTAX010000001">
    <property type="protein sequence ID" value="MFC7191842.1"/>
    <property type="molecule type" value="Genomic_DNA"/>
</dbReference>
<accession>A0ABD5YSF2</accession>
<organism evidence="1 3">
    <name type="scientific">Halocatena marina</name>
    <dbReference type="NCBI Taxonomy" id="2934937"/>
    <lineage>
        <taxon>Archaea</taxon>
        <taxon>Methanobacteriati</taxon>
        <taxon>Methanobacteriota</taxon>
        <taxon>Stenosarchaea group</taxon>
        <taxon>Halobacteria</taxon>
        <taxon>Halobacteriales</taxon>
        <taxon>Natronomonadaceae</taxon>
        <taxon>Halocatena</taxon>
    </lineage>
</organism>
<protein>
    <submittedName>
        <fullName evidence="1">Uncharacterized protein</fullName>
    </submittedName>
</protein>
<proteinExistence type="predicted"/>
<dbReference type="AlphaFoldDB" id="A0ABD5YSF2"/>
<dbReference type="GeneID" id="76201631"/>
<evidence type="ECO:0000313" key="1">
    <source>
        <dbReference type="EMBL" id="MFC7191842.1"/>
    </source>
</evidence>
<dbReference type="EMBL" id="JBHTAX010000002">
    <property type="protein sequence ID" value="MFC7191994.1"/>
    <property type="molecule type" value="Genomic_DNA"/>
</dbReference>
<gene>
    <name evidence="1" type="ORF">ACFQL7_20030</name>
    <name evidence="2" type="ORF">ACFQL7_20805</name>
</gene>
<name>A0ABD5YSF2_9EURY</name>
<evidence type="ECO:0000313" key="3">
    <source>
        <dbReference type="Proteomes" id="UP001596417"/>
    </source>
</evidence>
<reference evidence="1" key="3">
    <citation type="submission" date="2024-09" db="EMBL/GenBank/DDBJ databases">
        <authorList>
            <person name="Sun Q."/>
        </authorList>
    </citation>
    <scope>NUCLEOTIDE SEQUENCE</scope>
    <source>
        <strain evidence="1">NBRC 107106</strain>
    </source>
</reference>